<dbReference type="Pfam" id="PF09848">
    <property type="entry name" value="SLFN-g3_helicase"/>
    <property type="match status" value="1"/>
</dbReference>
<protein>
    <submittedName>
        <fullName evidence="2">DUF2075 domain-containing protein</fullName>
    </submittedName>
</protein>
<comment type="caution">
    <text evidence="2">The sequence shown here is derived from an EMBL/GenBank/DDBJ whole genome shotgun (WGS) entry which is preliminary data.</text>
</comment>
<reference evidence="2 3" key="1">
    <citation type="submission" date="2020-04" db="EMBL/GenBank/DDBJ databases">
        <authorList>
            <person name="Hitch T.C.A."/>
            <person name="Wylensek D."/>
            <person name="Clavel T."/>
        </authorList>
    </citation>
    <scope>NUCLEOTIDE SEQUENCE [LARGE SCALE GENOMIC DNA]</scope>
    <source>
        <strain evidence="2 3">105184</strain>
    </source>
</reference>
<dbReference type="InterPro" id="IPR018647">
    <property type="entry name" value="SLFN_3-like_DNA/RNA_helicase"/>
</dbReference>
<proteinExistence type="predicted"/>
<evidence type="ECO:0000259" key="1">
    <source>
        <dbReference type="Pfam" id="PF09848"/>
    </source>
</evidence>
<evidence type="ECO:0000313" key="3">
    <source>
        <dbReference type="Proteomes" id="UP000565613"/>
    </source>
</evidence>
<dbReference type="AlphaFoldDB" id="A0A7X9TAQ7"/>
<dbReference type="Proteomes" id="UP000565613">
    <property type="component" value="Unassembled WGS sequence"/>
</dbReference>
<gene>
    <name evidence="2" type="ORF">HF885_03635</name>
</gene>
<feature type="domain" description="Schlafen group 3-like DNA/RNA helicase" evidence="1">
    <location>
        <begin position="40"/>
        <end position="99"/>
    </location>
</feature>
<name>A0A7X9TAQ7_9ACTN</name>
<dbReference type="EMBL" id="JABAGR010000002">
    <property type="protein sequence ID" value="NMF25536.1"/>
    <property type="molecule type" value="Genomic_DNA"/>
</dbReference>
<sequence>MVAGYAWKWVTKDKNDDPNLYDIEIDGLKIRWNRKPENWVDPDLSYDGSTEKIVVNRASYFDVNGKKTASEKDLAEYVRHIYYVLLTRGILGTHFFVCDGALRAHLRQHFA</sequence>
<evidence type="ECO:0000313" key="2">
    <source>
        <dbReference type="EMBL" id="NMF25536.1"/>
    </source>
</evidence>
<accession>A0A7X9TAQ7</accession>
<organism evidence="2 3">
    <name type="scientific">Parafannyhessea umbonata</name>
    <dbReference type="NCBI Taxonomy" id="604330"/>
    <lineage>
        <taxon>Bacteria</taxon>
        <taxon>Bacillati</taxon>
        <taxon>Actinomycetota</taxon>
        <taxon>Coriobacteriia</taxon>
        <taxon>Coriobacteriales</taxon>
        <taxon>Atopobiaceae</taxon>
        <taxon>Parafannyhessea</taxon>
    </lineage>
</organism>